<evidence type="ECO:0000313" key="9">
    <source>
        <dbReference type="WBParaSite" id="SSTP_0001090500.1"/>
    </source>
</evidence>
<evidence type="ECO:0000256" key="6">
    <source>
        <dbReference type="SAM" id="SignalP"/>
    </source>
</evidence>
<reference evidence="9" key="1">
    <citation type="submission" date="2015-08" db="UniProtKB">
        <authorList>
            <consortium name="WormBaseParasite"/>
        </authorList>
    </citation>
    <scope>IDENTIFICATION</scope>
</reference>
<protein>
    <submittedName>
        <fullName evidence="9 10">EGF-like domain-containing protein</fullName>
    </submittedName>
</protein>
<dbReference type="Gene3D" id="2.170.300.10">
    <property type="entry name" value="Tie2 ligand-binding domain superfamily"/>
    <property type="match status" value="1"/>
</dbReference>
<dbReference type="PROSITE" id="PS00022">
    <property type="entry name" value="EGF_1"/>
    <property type="match status" value="1"/>
</dbReference>
<keyword evidence="8" id="KW-1185">Reference proteome</keyword>
<dbReference type="PROSITE" id="PS50026">
    <property type="entry name" value="EGF_3"/>
    <property type="match status" value="1"/>
</dbReference>
<keyword evidence="1 4" id="KW-0245">EGF-like domain</keyword>
<dbReference type="AlphaFoldDB" id="A0A0K0EN68"/>
<accession>A0A0K0EN68</accession>
<evidence type="ECO:0000256" key="1">
    <source>
        <dbReference type="ARBA" id="ARBA00022536"/>
    </source>
</evidence>
<dbReference type="Proteomes" id="UP000035681">
    <property type="component" value="Unplaced"/>
</dbReference>
<evidence type="ECO:0000313" key="8">
    <source>
        <dbReference type="Proteomes" id="UP000035681"/>
    </source>
</evidence>
<evidence type="ECO:0000256" key="2">
    <source>
        <dbReference type="ARBA" id="ARBA00022737"/>
    </source>
</evidence>
<dbReference type="PANTHER" id="PTHR11219:SF69">
    <property type="entry name" value="TENEURIN-A"/>
    <property type="match status" value="1"/>
</dbReference>
<evidence type="ECO:0000313" key="10">
    <source>
        <dbReference type="WBParaSite" id="TCONS_00012989.p1"/>
    </source>
</evidence>
<feature type="signal peptide" evidence="6">
    <location>
        <begin position="1"/>
        <end position="26"/>
    </location>
</feature>
<dbReference type="InterPro" id="IPR051216">
    <property type="entry name" value="Teneurin"/>
</dbReference>
<feature type="chain" id="PRO_5005328502" evidence="6">
    <location>
        <begin position="27"/>
        <end position="261"/>
    </location>
</feature>
<keyword evidence="6" id="KW-0732">Signal</keyword>
<proteinExistence type="predicted"/>
<keyword evidence="3 4" id="KW-1015">Disulfide bond</keyword>
<evidence type="ECO:0000259" key="7">
    <source>
        <dbReference type="PROSITE" id="PS50026"/>
    </source>
</evidence>
<feature type="domain" description="EGF-like" evidence="7">
    <location>
        <begin position="127"/>
        <end position="163"/>
    </location>
</feature>
<dbReference type="WBParaSite" id="TCONS_00012989.p1">
    <property type="protein sequence ID" value="TCONS_00012989.p1"/>
    <property type="gene ID" value="XLOC_008774"/>
</dbReference>
<dbReference type="PANTHER" id="PTHR11219">
    <property type="entry name" value="TENEURIN AND N-ACETYLGLUCOSAMINE-1-PHOSPHODIESTER ALPHA-N-ACETYLGLUCOSAMINIDASE"/>
    <property type="match status" value="1"/>
</dbReference>
<keyword evidence="2" id="KW-0677">Repeat</keyword>
<keyword evidence="5" id="KW-0472">Membrane</keyword>
<feature type="disulfide bond" evidence="4">
    <location>
        <begin position="153"/>
        <end position="162"/>
    </location>
</feature>
<evidence type="ECO:0000256" key="4">
    <source>
        <dbReference type="PROSITE-ProRule" id="PRU00076"/>
    </source>
</evidence>
<feature type="transmembrane region" description="Helical" evidence="5">
    <location>
        <begin position="241"/>
        <end position="260"/>
    </location>
</feature>
<sequence length="261" mass="29084">MIMVSGLHFFSFIFFFFVLTLVKVNGERAKITDVNGNELEPLENYLEDCSSGKKYGLVDGMLEECGKWKIEAGNGFRNPEDDAYEQMKCKKLRIHGEIRDGKCVCISKWTGSVCQVYKGCPEGQSLYKGACTPNICQNDGILSIGSTHLECRCPAPWQGRYCEHLACWRNTDKAEHDKRFKNAKTKCECGSHYTGENCDQIISCEKGNLTNGVCECPKGYYGEICHIKCPLNSETCSASTFGYGASMIAILFAAIIAYILN</sequence>
<dbReference type="SUPFAM" id="SSF57196">
    <property type="entry name" value="EGF/Laminin"/>
    <property type="match status" value="1"/>
</dbReference>
<dbReference type="InterPro" id="IPR000742">
    <property type="entry name" value="EGF"/>
</dbReference>
<keyword evidence="5" id="KW-1133">Transmembrane helix</keyword>
<name>A0A0K0EN68_STRER</name>
<dbReference type="WBParaSite" id="SSTP_0001090500.1">
    <property type="protein sequence ID" value="SSTP_0001090500.1"/>
    <property type="gene ID" value="SSTP_0001090500"/>
</dbReference>
<dbReference type="STRING" id="6248.A0A0K0EN68"/>
<dbReference type="PROSITE" id="PS01186">
    <property type="entry name" value="EGF_2"/>
    <property type="match status" value="1"/>
</dbReference>
<comment type="caution">
    <text evidence="4">Lacks conserved residue(s) required for the propagation of feature annotation.</text>
</comment>
<evidence type="ECO:0000256" key="3">
    <source>
        <dbReference type="ARBA" id="ARBA00023157"/>
    </source>
</evidence>
<organism evidence="9">
    <name type="scientific">Strongyloides stercoralis</name>
    <name type="common">Threadworm</name>
    <dbReference type="NCBI Taxonomy" id="6248"/>
    <lineage>
        <taxon>Eukaryota</taxon>
        <taxon>Metazoa</taxon>
        <taxon>Ecdysozoa</taxon>
        <taxon>Nematoda</taxon>
        <taxon>Chromadorea</taxon>
        <taxon>Rhabditida</taxon>
        <taxon>Tylenchina</taxon>
        <taxon>Panagrolaimomorpha</taxon>
        <taxon>Strongyloidoidea</taxon>
        <taxon>Strongyloididae</taxon>
        <taxon>Strongyloides</taxon>
    </lineage>
</organism>
<keyword evidence="5" id="KW-0812">Transmembrane</keyword>
<evidence type="ECO:0000256" key="5">
    <source>
        <dbReference type="SAM" id="Phobius"/>
    </source>
</evidence>